<comment type="cofactor">
    <cofactor evidence="12">
        <name>Zn(2+)</name>
        <dbReference type="ChEBI" id="CHEBI:29105"/>
    </cofactor>
    <text evidence="12">Binds 2 Zn(2+) ions per subunit. It is not clear if Zn(2+) or Mg(2+) is physiologically important.</text>
</comment>
<dbReference type="Pfam" id="PF12706">
    <property type="entry name" value="Lactamase_B_2"/>
    <property type="match status" value="1"/>
</dbReference>
<gene>
    <name evidence="9" type="primary">rnj</name>
    <name evidence="15" type="ORF">HNQ39_002657</name>
</gene>
<feature type="binding site" evidence="12">
    <location>
        <position position="79"/>
    </location>
    <ligand>
        <name>Zn(2+)</name>
        <dbReference type="ChEBI" id="CHEBI:29105"/>
        <label>2</label>
        <note>catalytic</note>
    </ligand>
</feature>
<feature type="coiled-coil region" evidence="13">
    <location>
        <begin position="497"/>
        <end position="524"/>
    </location>
</feature>
<keyword evidence="7 9" id="KW-0269">Exonuclease</keyword>
<evidence type="ECO:0000256" key="5">
    <source>
        <dbReference type="ARBA" id="ARBA00022801"/>
    </source>
</evidence>
<dbReference type="GO" id="GO:0006364">
    <property type="term" value="P:rRNA processing"/>
    <property type="evidence" value="ECO:0007669"/>
    <property type="project" value="UniProtKB-UniRule"/>
</dbReference>
<dbReference type="GO" id="GO:0004534">
    <property type="term" value="F:5'-3' RNA exonuclease activity"/>
    <property type="evidence" value="ECO:0007669"/>
    <property type="project" value="UniProtKB-UniRule"/>
</dbReference>
<evidence type="ECO:0000259" key="14">
    <source>
        <dbReference type="SMART" id="SM00849"/>
    </source>
</evidence>
<dbReference type="SMART" id="SM00849">
    <property type="entry name" value="Lactamase_B"/>
    <property type="match status" value="1"/>
</dbReference>
<keyword evidence="3 12" id="KW-0479">Metal-binding</keyword>
<feature type="binding site" evidence="12">
    <location>
        <position position="166"/>
    </location>
    <ligand>
        <name>Zn(2+)</name>
        <dbReference type="ChEBI" id="CHEBI:29105"/>
        <label>1</label>
        <note>catalytic</note>
    </ligand>
</feature>
<evidence type="ECO:0000256" key="2">
    <source>
        <dbReference type="ARBA" id="ARBA00022722"/>
    </source>
</evidence>
<dbReference type="AlphaFoldDB" id="A0A7W9W752"/>
<comment type="cofactor">
    <cofactor evidence="12">
        <name>Ca(2+)</name>
        <dbReference type="ChEBI" id="CHEBI:29108"/>
    </cofactor>
    <text evidence="12">Binds 1 Ca(2+) cation per subunit. Seen in 1 crystal structure, it is not clear if it is physiologically important.</text>
</comment>
<feature type="binding site" evidence="12">
    <location>
        <position position="51"/>
    </location>
    <ligand>
        <name>Ca(2+)</name>
        <dbReference type="ChEBI" id="CHEBI:29108"/>
    </ligand>
</feature>
<dbReference type="Gene3D" id="3.10.20.580">
    <property type="match status" value="1"/>
</dbReference>
<keyword evidence="4 9" id="KW-0255">Endonuclease</keyword>
<feature type="binding site" evidence="12">
    <location>
        <position position="144"/>
    </location>
    <ligand>
        <name>Zn(2+)</name>
        <dbReference type="ChEBI" id="CHEBI:29105"/>
        <label>1</label>
        <note>catalytic</note>
    </ligand>
</feature>
<keyword evidence="8 9" id="KW-0694">RNA-binding</keyword>
<keyword evidence="12" id="KW-0106">Calcium</keyword>
<evidence type="ECO:0000256" key="10">
    <source>
        <dbReference type="PIRSR" id="PIRSR004803-1"/>
    </source>
</evidence>
<comment type="function">
    <text evidence="9">An RNase that has 5'-3' exonuclease and possibly endonuclease activity. Involved in maturation of rRNA and in some organisms also mRNA maturation and/or decay.</text>
</comment>
<keyword evidence="16" id="KW-1185">Reference proteome</keyword>
<evidence type="ECO:0000313" key="16">
    <source>
        <dbReference type="Proteomes" id="UP000520814"/>
    </source>
</evidence>
<keyword evidence="1 9" id="KW-0963">Cytoplasm</keyword>
<dbReference type="PIRSF" id="PIRSF004803">
    <property type="entry name" value="RnjA"/>
    <property type="match status" value="1"/>
</dbReference>
<protein>
    <recommendedName>
        <fullName evidence="9">Ribonuclease J</fullName>
        <shortName evidence="9">RNase J</shortName>
        <ecNumber evidence="9">3.1.-.-</ecNumber>
    </recommendedName>
</protein>
<feature type="binding site" evidence="12">
    <location>
        <position position="446"/>
    </location>
    <ligand>
        <name>Ca(2+)</name>
        <dbReference type="ChEBI" id="CHEBI:29108"/>
    </ligand>
</feature>
<comment type="similarity">
    <text evidence="9">Belongs to the metallo-beta-lactamase superfamily. RNA-metabolizing metallo-beta-lactamase-like family. Bacterial RNase J subfamily.</text>
</comment>
<dbReference type="InterPro" id="IPR011108">
    <property type="entry name" value="RMMBL"/>
</dbReference>
<dbReference type="PANTHER" id="PTHR43694">
    <property type="entry name" value="RIBONUCLEASE J"/>
    <property type="match status" value="1"/>
</dbReference>
<keyword evidence="5 9" id="KW-0378">Hydrolase</keyword>
<dbReference type="Gene3D" id="3.40.50.10710">
    <property type="entry name" value="Metallo-hydrolase/oxidoreductase"/>
    <property type="match status" value="1"/>
</dbReference>
<reference evidence="15 16" key="1">
    <citation type="submission" date="2020-08" db="EMBL/GenBank/DDBJ databases">
        <title>Genomic Encyclopedia of Type Strains, Phase IV (KMG-IV): sequencing the most valuable type-strain genomes for metagenomic binning, comparative biology and taxonomic classification.</title>
        <authorList>
            <person name="Goeker M."/>
        </authorList>
    </citation>
    <scope>NUCLEOTIDE SEQUENCE [LARGE SCALE GENOMIC DNA]</scope>
    <source>
        <strain evidence="15 16">DSM 23562</strain>
    </source>
</reference>
<evidence type="ECO:0000256" key="12">
    <source>
        <dbReference type="PIRSR" id="PIRSR004803-3"/>
    </source>
</evidence>
<feature type="binding site" evidence="12">
    <location>
        <position position="74"/>
    </location>
    <ligand>
        <name>Zn(2+)</name>
        <dbReference type="ChEBI" id="CHEBI:29105"/>
        <label>1</label>
        <note>catalytic</note>
    </ligand>
</feature>
<dbReference type="GO" id="GO:0005737">
    <property type="term" value="C:cytoplasm"/>
    <property type="evidence" value="ECO:0007669"/>
    <property type="project" value="UniProtKB-SubCell"/>
</dbReference>
<dbReference type="InterPro" id="IPR030854">
    <property type="entry name" value="RNase_J_bac"/>
</dbReference>
<sequence length="560" mass="61024">METLPPGKLRFIPLGGIGEIGKNLYVYHVLDQLLVVDCGLKFPDEKMFGVDLVLPDVRWLVENKAAIQGIVITHGHEDHIGALSFVLPQLGNAVPVYGPALALGLAKNRLGEKKLLDKVKLIEYGPDDVLQLGHFVVEPVRVAHSIPDSFGVAVRTHAGTVLHTGDFKLDQTPVDGLLFDIPKLSRIAEEGILAIVSDTTNVERNGYVPSERIVGQTFDRVISEAPGRVIIASFASQIHRMQMAVDSSKKNGRKVAAVGRSMAQNMDMAAALGYLSVPEGIRVRADDIATLKPDQITILTTGSQGEPLAGLSRMAAGDHRQVTIQKGDTVVLSSSPIPGNESAVWRVVNKLFALGANVIYDALMPVHVSGHGYAEELKLVLNICNPQYVIPVHGERRMLSLYAKYAQEMGWLPEDVFVLELGDVLELDTAKGEVVDRVPSGAVLIDGDTGKEIHELVLRDRQFLANDGFLNVVVVLDSESGELIGGPEFLSRGCFYMDSADELLAEAAEVVEKLLEDEDKEEEAPRETEALQGDIRAVLKKFIEKRTGRRPVILVSVMRV</sequence>
<evidence type="ECO:0000256" key="8">
    <source>
        <dbReference type="ARBA" id="ARBA00022884"/>
    </source>
</evidence>
<keyword evidence="6 12" id="KW-0862">Zinc</keyword>
<dbReference type="Pfam" id="PF22505">
    <property type="entry name" value="RNase_J_b_CASP"/>
    <property type="match status" value="1"/>
</dbReference>
<dbReference type="HAMAP" id="MF_01491">
    <property type="entry name" value="RNase_J_bact"/>
    <property type="match status" value="1"/>
</dbReference>
<keyword evidence="2 9" id="KW-0540">Nuclease</keyword>
<comment type="caution">
    <text evidence="15">The sequence shown here is derived from an EMBL/GenBank/DDBJ whole genome shotgun (WGS) entry which is preliminary data.</text>
</comment>
<dbReference type="Pfam" id="PF17770">
    <property type="entry name" value="RNase_J_C"/>
    <property type="match status" value="1"/>
</dbReference>
<dbReference type="RefSeq" id="WP_184196590.1">
    <property type="nucleotide sequence ID" value="NZ_JACHGW010000002.1"/>
</dbReference>
<evidence type="ECO:0000256" key="1">
    <source>
        <dbReference type="ARBA" id="ARBA00022490"/>
    </source>
</evidence>
<evidence type="ECO:0000256" key="6">
    <source>
        <dbReference type="ARBA" id="ARBA00022833"/>
    </source>
</evidence>
<dbReference type="EC" id="3.1.-.-" evidence="9"/>
<dbReference type="InterPro" id="IPR055132">
    <property type="entry name" value="RNase_J_b_CASP"/>
</dbReference>
<dbReference type="Gene3D" id="3.60.15.10">
    <property type="entry name" value="Ribonuclease Z/Hydroxyacylglutathione hydrolase-like"/>
    <property type="match status" value="1"/>
</dbReference>
<dbReference type="PANTHER" id="PTHR43694:SF1">
    <property type="entry name" value="RIBONUCLEASE J"/>
    <property type="match status" value="1"/>
</dbReference>
<feature type="domain" description="Metallo-beta-lactamase" evidence="14">
    <location>
        <begin position="21"/>
        <end position="218"/>
    </location>
</feature>
<evidence type="ECO:0000313" key="15">
    <source>
        <dbReference type="EMBL" id="MBB6050866.1"/>
    </source>
</evidence>
<dbReference type="InterPro" id="IPR041636">
    <property type="entry name" value="RNase_J_C"/>
</dbReference>
<evidence type="ECO:0000256" key="4">
    <source>
        <dbReference type="ARBA" id="ARBA00022759"/>
    </source>
</evidence>
<proteinExistence type="inferred from homology"/>
<dbReference type="GO" id="GO:0003723">
    <property type="term" value="F:RNA binding"/>
    <property type="evidence" value="ECO:0007669"/>
    <property type="project" value="UniProtKB-UniRule"/>
</dbReference>
<dbReference type="Pfam" id="PF07521">
    <property type="entry name" value="RMMBL"/>
    <property type="match status" value="1"/>
</dbReference>
<evidence type="ECO:0000256" key="9">
    <source>
        <dbReference type="HAMAP-Rule" id="MF_01491"/>
    </source>
</evidence>
<dbReference type="EMBL" id="JACHGW010000002">
    <property type="protein sequence ID" value="MBB6050866.1"/>
    <property type="molecule type" value="Genomic_DNA"/>
</dbReference>
<dbReference type="Proteomes" id="UP000520814">
    <property type="component" value="Unassembled WGS sequence"/>
</dbReference>
<comment type="subcellular location">
    <subcellularLocation>
        <location evidence="9">Cytoplasm</location>
    </subcellularLocation>
</comment>
<dbReference type="InterPro" id="IPR004613">
    <property type="entry name" value="RNase_J"/>
</dbReference>
<feature type="binding site" evidence="12">
    <location>
        <position position="76"/>
    </location>
    <ligand>
        <name>Zn(2+)</name>
        <dbReference type="ChEBI" id="CHEBI:29105"/>
        <label>1</label>
        <note>catalytic</note>
    </ligand>
</feature>
<feature type="binding site" evidence="12">
    <location>
        <position position="49"/>
    </location>
    <ligand>
        <name>Ca(2+)</name>
        <dbReference type="ChEBI" id="CHEBI:29108"/>
    </ligand>
</feature>
<comment type="subunit">
    <text evidence="9">Homodimer, may be a subunit of the RNA degradosome.</text>
</comment>
<dbReference type="NCBIfam" id="TIGR00649">
    <property type="entry name" value="MG423"/>
    <property type="match status" value="1"/>
</dbReference>
<feature type="active site" description="Proton acceptor" evidence="10">
    <location>
        <position position="371"/>
    </location>
</feature>
<dbReference type="CDD" id="cd07714">
    <property type="entry name" value="RNaseJ_MBL-fold"/>
    <property type="match status" value="1"/>
</dbReference>
<evidence type="ECO:0000256" key="13">
    <source>
        <dbReference type="SAM" id="Coils"/>
    </source>
</evidence>
<dbReference type="InterPro" id="IPR042173">
    <property type="entry name" value="RNase_J_2"/>
</dbReference>
<accession>A0A7W9W752</accession>
<feature type="active site" description="Proton donor" evidence="10">
    <location>
        <position position="198"/>
    </location>
</feature>
<feature type="binding site" evidence="12">
    <location>
        <position position="78"/>
    </location>
    <ligand>
        <name>Zn(2+)</name>
        <dbReference type="ChEBI" id="CHEBI:29105"/>
        <label>2</label>
        <note>catalytic</note>
    </ligand>
</feature>
<dbReference type="SUPFAM" id="SSF56281">
    <property type="entry name" value="Metallo-hydrolase/oxidoreductase"/>
    <property type="match status" value="1"/>
</dbReference>
<organism evidence="15 16">
    <name type="scientific">Armatimonas rosea</name>
    <dbReference type="NCBI Taxonomy" id="685828"/>
    <lineage>
        <taxon>Bacteria</taxon>
        <taxon>Bacillati</taxon>
        <taxon>Armatimonadota</taxon>
        <taxon>Armatimonadia</taxon>
        <taxon>Armatimonadales</taxon>
        <taxon>Armatimonadaceae</taxon>
        <taxon>Armatimonas</taxon>
    </lineage>
</organism>
<dbReference type="InterPro" id="IPR036866">
    <property type="entry name" value="RibonucZ/Hydroxyglut_hydro"/>
</dbReference>
<dbReference type="GO" id="GO:0008270">
    <property type="term" value="F:zinc ion binding"/>
    <property type="evidence" value="ECO:0007669"/>
    <property type="project" value="InterPro"/>
</dbReference>
<evidence type="ECO:0000256" key="7">
    <source>
        <dbReference type="ARBA" id="ARBA00022839"/>
    </source>
</evidence>
<dbReference type="GO" id="GO:0004521">
    <property type="term" value="F:RNA endonuclease activity"/>
    <property type="evidence" value="ECO:0007669"/>
    <property type="project" value="UniProtKB-UniRule"/>
</dbReference>
<feature type="binding site" evidence="9 11">
    <location>
        <begin position="367"/>
        <end position="371"/>
    </location>
    <ligand>
        <name>substrate</name>
    </ligand>
</feature>
<dbReference type="InterPro" id="IPR001279">
    <property type="entry name" value="Metallo-B-lactamas"/>
</dbReference>
<evidence type="ECO:0000256" key="3">
    <source>
        <dbReference type="ARBA" id="ARBA00022723"/>
    </source>
</evidence>
<keyword evidence="9" id="KW-0698">rRNA processing</keyword>
<evidence type="ECO:0000256" key="11">
    <source>
        <dbReference type="PIRSR" id="PIRSR004803-2"/>
    </source>
</evidence>
<keyword evidence="13" id="KW-0175">Coiled coil</keyword>
<name>A0A7W9W752_ARMRO</name>
<feature type="binding site" evidence="12">
    <location>
        <position position="393"/>
    </location>
    <ligand>
        <name>Zn(2+)</name>
        <dbReference type="ChEBI" id="CHEBI:29105"/>
        <label>1</label>
        <note>catalytic</note>
    </ligand>
</feature>